<organism evidence="1 2">
    <name type="scientific">Serratia plymuthica</name>
    <dbReference type="NCBI Taxonomy" id="82996"/>
    <lineage>
        <taxon>Bacteria</taxon>
        <taxon>Pseudomonadati</taxon>
        <taxon>Pseudomonadota</taxon>
        <taxon>Gammaproteobacteria</taxon>
        <taxon>Enterobacterales</taxon>
        <taxon>Yersiniaceae</taxon>
        <taxon>Serratia</taxon>
    </lineage>
</organism>
<proteinExistence type="predicted"/>
<evidence type="ECO:0000313" key="1">
    <source>
        <dbReference type="EMBL" id="QPS22684.1"/>
    </source>
</evidence>
<keyword evidence="2" id="KW-1185">Reference proteome</keyword>
<accession>A0A7T2SVZ7</accession>
<evidence type="ECO:0000313" key="2">
    <source>
        <dbReference type="Proteomes" id="UP000594967"/>
    </source>
</evidence>
<protein>
    <submittedName>
        <fullName evidence="1">Uncharacterized protein</fullName>
    </submittedName>
</protein>
<sequence>MAQISKKDIIAFSRVLSELADYIGREPEVLLDLLAKRNADKRLQNTSLKKNELQKISEKAELINLFDDFKGKSKEAIFEILTEFSKDDLLFLIKKFNLGYTRFKSQETIADYIADIISKRNTDVFINQK</sequence>
<reference evidence="1 2" key="1">
    <citation type="submission" date="2020-12" db="EMBL/GenBank/DDBJ databases">
        <title>FDA dAtabase for Regulatory Grade micrObial Sequences (FDA-ARGOS): Supporting development and validation of Infectious Disease Dx tests.</title>
        <authorList>
            <person name="Sproer C."/>
            <person name="Gronow S."/>
            <person name="Severitt S."/>
            <person name="Schroder I."/>
            <person name="Tallon L."/>
            <person name="Sadzewicz L."/>
            <person name="Zhao X."/>
            <person name="Boylan J."/>
            <person name="Ott S."/>
            <person name="Bowen H."/>
            <person name="Vavikolanu K."/>
            <person name="Mehta A."/>
            <person name="Aluvathingal J."/>
            <person name="Nadendla S."/>
            <person name="Lowell S."/>
            <person name="Myers T."/>
            <person name="Yan Y."/>
            <person name="Sichtig H."/>
        </authorList>
    </citation>
    <scope>NUCLEOTIDE SEQUENCE [LARGE SCALE GENOMIC DNA]</scope>
    <source>
        <strain evidence="1 2">FDAARGOS_907</strain>
    </source>
</reference>
<dbReference type="EMBL" id="CP065673">
    <property type="protein sequence ID" value="QPS22684.1"/>
    <property type="molecule type" value="Genomic_DNA"/>
</dbReference>
<dbReference type="RefSeq" id="WP_063202061.1">
    <property type="nucleotide sequence ID" value="NZ_CAMITG010000001.1"/>
</dbReference>
<dbReference type="Proteomes" id="UP000594967">
    <property type="component" value="Chromosome"/>
</dbReference>
<gene>
    <name evidence="1" type="ORF">I6G64_10035</name>
</gene>
<name>A0A7T2SVZ7_SERPL</name>